<proteinExistence type="predicted"/>
<organism evidence="1 2">
    <name type="scientific">Paenibacillus allorhizosphaerae</name>
    <dbReference type="NCBI Taxonomy" id="2849866"/>
    <lineage>
        <taxon>Bacteria</taxon>
        <taxon>Bacillati</taxon>
        <taxon>Bacillota</taxon>
        <taxon>Bacilli</taxon>
        <taxon>Bacillales</taxon>
        <taxon>Paenibacillaceae</taxon>
        <taxon>Paenibacillus</taxon>
    </lineage>
</organism>
<accession>A0ABM8VNI3</accession>
<comment type="caution">
    <text evidence="1">The sequence shown here is derived from an EMBL/GenBank/DDBJ whole genome shotgun (WGS) entry which is preliminary data.</text>
</comment>
<protein>
    <submittedName>
        <fullName evidence="1">Uncharacterized protein</fullName>
    </submittedName>
</protein>
<evidence type="ECO:0000313" key="1">
    <source>
        <dbReference type="EMBL" id="CAG7651482.1"/>
    </source>
</evidence>
<name>A0ABM8VNI3_9BACL</name>
<dbReference type="Proteomes" id="UP000730618">
    <property type="component" value="Unassembled WGS sequence"/>
</dbReference>
<sequence>MCSYRFRHEHKLKVWAKRGDITFLLEFFFNLPFAPYGVGGELSWPLRLEEVIEYEPMLLDFNGSEVTRRVPNTAGEEFVIDEAVPEELEKETDEVIA</sequence>
<reference evidence="1 2" key="1">
    <citation type="submission" date="2021-06" db="EMBL/GenBank/DDBJ databases">
        <authorList>
            <person name="Criscuolo A."/>
        </authorList>
    </citation>
    <scope>NUCLEOTIDE SEQUENCE [LARGE SCALE GENOMIC DNA]</scope>
    <source>
        <strain evidence="2">CIP 111802</strain>
    </source>
</reference>
<dbReference type="EMBL" id="CAJVCE010000016">
    <property type="protein sequence ID" value="CAG7651482.1"/>
    <property type="molecule type" value="Genomic_DNA"/>
</dbReference>
<keyword evidence="2" id="KW-1185">Reference proteome</keyword>
<evidence type="ECO:0000313" key="2">
    <source>
        <dbReference type="Proteomes" id="UP000730618"/>
    </source>
</evidence>
<gene>
    <name evidence="1" type="ORF">PAECIP111802_04975</name>
</gene>